<sequence>MPDTSVALESMPMRHVILNCGVAPIESPEAYELSAVPTRAELKILNTITKEVLPEDPTPSLEEIAASPDVAHLGEPGFAPQLIDDPLRFIVHGDDAALAAIITRLMRIDALWAEVAFLPSKESALAKAWNLPADRDFAFDAPVKPKPLIRDDAGQAVAHQAIISDWDDKKLDGEIIVDDAVLLRGKHYGAALISTMDAPGVAGQVILSPANPTGLLGKFRQASKRANTTYTGRAMQAGGANLRISIDGVSRKRPVQRATFYRHLRDLQSVRL</sequence>
<dbReference type="Proteomes" id="UP000271426">
    <property type="component" value="Chromosome"/>
</dbReference>
<keyword evidence="2" id="KW-1185">Reference proteome</keyword>
<dbReference type="EMBL" id="CP033898">
    <property type="protein sequence ID" value="AZA08410.1"/>
    <property type="molecule type" value="Genomic_DNA"/>
</dbReference>
<reference evidence="1 2" key="1">
    <citation type="submission" date="2018-11" db="EMBL/GenBank/DDBJ databases">
        <authorList>
            <person name="Kleinhagauer T."/>
            <person name="Glaeser S.P."/>
            <person name="Spergser J."/>
            <person name="Ruckert C."/>
            <person name="Kaempfer P."/>
            <person name="Busse H.-J."/>
        </authorList>
    </citation>
    <scope>NUCLEOTIDE SEQUENCE [LARGE SCALE GENOMIC DNA]</scope>
    <source>
        <strain evidence="1 2">812CH</strain>
    </source>
</reference>
<organism evidence="1 2">
    <name type="scientific">Corynebacterium pseudopelargi</name>
    <dbReference type="NCBI Taxonomy" id="2080757"/>
    <lineage>
        <taxon>Bacteria</taxon>
        <taxon>Bacillati</taxon>
        <taxon>Actinomycetota</taxon>
        <taxon>Actinomycetes</taxon>
        <taxon>Mycobacteriales</taxon>
        <taxon>Corynebacteriaceae</taxon>
        <taxon>Corynebacterium</taxon>
    </lineage>
</organism>
<evidence type="ECO:0000313" key="1">
    <source>
        <dbReference type="EMBL" id="AZA08410.1"/>
    </source>
</evidence>
<dbReference type="KEGG" id="cpso:CPPEL_01315"/>
<evidence type="ECO:0000313" key="2">
    <source>
        <dbReference type="Proteomes" id="UP000271426"/>
    </source>
</evidence>
<proteinExistence type="predicted"/>
<name>A0A3G6IWE9_9CORY</name>
<gene>
    <name evidence="1" type="ORF">CPPEL_01315</name>
</gene>
<accession>A0A3G6IWE9</accession>
<protein>
    <submittedName>
        <fullName evidence="1">Uncharacterized protein</fullName>
    </submittedName>
</protein>
<dbReference type="AlphaFoldDB" id="A0A3G6IWE9"/>